<protein>
    <submittedName>
        <fullName evidence="2">Uncharacterized protein</fullName>
    </submittedName>
</protein>
<comment type="caution">
    <text evidence="2">The sequence shown here is derived from an EMBL/GenBank/DDBJ whole genome shotgun (WGS) entry which is preliminary data.</text>
</comment>
<dbReference type="AlphaFoldDB" id="A0AAN7U2I7"/>
<dbReference type="EMBL" id="JAVFKY010000005">
    <property type="protein sequence ID" value="KAK5575493.1"/>
    <property type="molecule type" value="Genomic_DNA"/>
</dbReference>
<evidence type="ECO:0000256" key="1">
    <source>
        <dbReference type="SAM" id="Phobius"/>
    </source>
</evidence>
<gene>
    <name evidence="2" type="ORF">RB653_006626</name>
</gene>
<feature type="transmembrane region" description="Helical" evidence="1">
    <location>
        <begin position="12"/>
        <end position="34"/>
    </location>
</feature>
<keyword evidence="1" id="KW-0812">Transmembrane</keyword>
<dbReference type="Proteomes" id="UP001344447">
    <property type="component" value="Unassembled WGS sequence"/>
</dbReference>
<proteinExistence type="predicted"/>
<organism evidence="2 3">
    <name type="scientific">Dictyostelium firmibasis</name>
    <dbReference type="NCBI Taxonomy" id="79012"/>
    <lineage>
        <taxon>Eukaryota</taxon>
        <taxon>Amoebozoa</taxon>
        <taxon>Evosea</taxon>
        <taxon>Eumycetozoa</taxon>
        <taxon>Dictyostelia</taxon>
        <taxon>Dictyosteliales</taxon>
        <taxon>Dictyosteliaceae</taxon>
        <taxon>Dictyostelium</taxon>
    </lineage>
</organism>
<reference evidence="2 3" key="1">
    <citation type="submission" date="2023-11" db="EMBL/GenBank/DDBJ databases">
        <title>Dfirmibasis_genome.</title>
        <authorList>
            <person name="Edelbroek B."/>
            <person name="Kjellin J."/>
            <person name="Jerlstrom-Hultqvist J."/>
            <person name="Soderbom F."/>
        </authorList>
    </citation>
    <scope>NUCLEOTIDE SEQUENCE [LARGE SCALE GENOMIC DNA]</scope>
    <source>
        <strain evidence="2 3">TNS-C-14</strain>
    </source>
</reference>
<evidence type="ECO:0000313" key="3">
    <source>
        <dbReference type="Proteomes" id="UP001344447"/>
    </source>
</evidence>
<accession>A0AAN7U2I7</accession>
<keyword evidence="1" id="KW-1133">Transmembrane helix</keyword>
<keyword evidence="1" id="KW-0472">Membrane</keyword>
<name>A0AAN7U2I7_9MYCE</name>
<keyword evidence="3" id="KW-1185">Reference proteome</keyword>
<evidence type="ECO:0000313" key="2">
    <source>
        <dbReference type="EMBL" id="KAK5575493.1"/>
    </source>
</evidence>
<sequence length="53" mass="6420">MRLTTKIFSFFFFAKILITFLQIFHLHSMINICIFKRTKTNCKRVLHSIKKLT</sequence>